<dbReference type="EMBL" id="AP014800">
    <property type="protein sequence ID" value="BAQ69766.1"/>
    <property type="molecule type" value="Genomic_DNA"/>
</dbReference>
<dbReference type="GO" id="GO:0005737">
    <property type="term" value="C:cytoplasm"/>
    <property type="evidence" value="ECO:0007669"/>
    <property type="project" value="UniProtKB-SubCell"/>
</dbReference>
<evidence type="ECO:0000256" key="1">
    <source>
        <dbReference type="ARBA" id="ARBA00022988"/>
    </source>
</evidence>
<dbReference type="eggNOG" id="COG0830">
    <property type="taxonomic scope" value="Bacteria"/>
</dbReference>
<accession>A0A0D6B402</accession>
<comment type="subcellular location">
    <subcellularLocation>
        <location evidence="3">Cytoplasm</location>
    </subcellularLocation>
</comment>
<sequence>MATDGQILRLAQWLSPAYPVGAFAYSHGLEAAVASGAVGDGAALQDWLADILRFGAGRSDTIFLKAAHEARPEDLPRIDALARAFQPSAERRTETTAQGAAFAQVTSAVWPGDLPGFAYPVALGRAARLHDLPLGLTARMYLQAFVSNLVSAGIRLIPIGQTEGQRVLTALQPLCEEVAEAALTETLDDLAGTTFLADIASMTHETQYSRLFRT</sequence>
<dbReference type="GO" id="GO:0016151">
    <property type="term" value="F:nickel cation binding"/>
    <property type="evidence" value="ECO:0007669"/>
    <property type="project" value="UniProtKB-UniRule"/>
</dbReference>
<gene>
    <name evidence="4" type="primary">ureF1</name>
    <name evidence="3" type="synonym">ureF</name>
    <name evidence="4" type="ORF">NHU_02618</name>
</gene>
<keyword evidence="1 3" id="KW-0996">Nickel insertion</keyword>
<name>A0A0D6B402_RHOSU</name>
<evidence type="ECO:0000313" key="4">
    <source>
        <dbReference type="EMBL" id="BAQ69766.1"/>
    </source>
</evidence>
<dbReference type="InterPro" id="IPR002639">
    <property type="entry name" value="UreF"/>
</dbReference>
<dbReference type="InterPro" id="IPR038277">
    <property type="entry name" value="UreF_sf"/>
</dbReference>
<dbReference type="HAMAP" id="MF_01385">
    <property type="entry name" value="UreF"/>
    <property type="match status" value="1"/>
</dbReference>
<organism evidence="4 5">
    <name type="scientific">Rhodovulum sulfidophilum</name>
    <name type="common">Rhodobacter sulfidophilus</name>
    <dbReference type="NCBI Taxonomy" id="35806"/>
    <lineage>
        <taxon>Bacteria</taxon>
        <taxon>Pseudomonadati</taxon>
        <taxon>Pseudomonadota</taxon>
        <taxon>Alphaproteobacteria</taxon>
        <taxon>Rhodobacterales</taxon>
        <taxon>Paracoccaceae</taxon>
        <taxon>Rhodovulum</taxon>
    </lineage>
</organism>
<evidence type="ECO:0000256" key="2">
    <source>
        <dbReference type="ARBA" id="ARBA00023186"/>
    </source>
</evidence>
<comment type="function">
    <text evidence="3">Required for maturation of urease via the functional incorporation of the urease nickel metallocenter.</text>
</comment>
<dbReference type="Pfam" id="PF01730">
    <property type="entry name" value="UreF"/>
    <property type="match status" value="1"/>
</dbReference>
<dbReference type="Proteomes" id="UP000064912">
    <property type="component" value="Chromosome"/>
</dbReference>
<proteinExistence type="inferred from homology"/>
<reference evidence="4 5" key="1">
    <citation type="submission" date="2015-02" db="EMBL/GenBank/DDBJ databases">
        <title>Genome sequene of Rhodovulum sulfidophilum DSM 2351.</title>
        <authorList>
            <person name="Nagao N."/>
        </authorList>
    </citation>
    <scope>NUCLEOTIDE SEQUENCE [LARGE SCALE GENOMIC DNA]</scope>
    <source>
        <strain evidence="4 5">DSM 2351</strain>
    </source>
</reference>
<keyword evidence="2 3" id="KW-0143">Chaperone</keyword>
<evidence type="ECO:0000313" key="5">
    <source>
        <dbReference type="Proteomes" id="UP000064912"/>
    </source>
</evidence>
<evidence type="ECO:0000256" key="3">
    <source>
        <dbReference type="HAMAP-Rule" id="MF_01385"/>
    </source>
</evidence>
<protein>
    <recommendedName>
        <fullName evidence="3">Urease accessory protein UreF</fullName>
    </recommendedName>
</protein>
<comment type="similarity">
    <text evidence="3">Belongs to the UreF family.</text>
</comment>
<keyword evidence="3" id="KW-0963">Cytoplasm</keyword>
<dbReference type="KEGG" id="rsu:NHU_02618"/>
<dbReference type="PANTHER" id="PTHR33620">
    <property type="entry name" value="UREASE ACCESSORY PROTEIN F"/>
    <property type="match status" value="1"/>
</dbReference>
<comment type="subunit">
    <text evidence="3">UreD, UreF and UreG form a complex that acts as a GTP-hydrolysis-dependent molecular chaperone, activating the urease apoprotein by helping to assemble the nickel containing metallocenter of UreC. The UreE protein probably delivers the nickel.</text>
</comment>
<dbReference type="Gene3D" id="1.10.4190.10">
    <property type="entry name" value="Urease accessory protein UreF"/>
    <property type="match status" value="1"/>
</dbReference>
<dbReference type="PIRSF" id="PIRSF009467">
    <property type="entry name" value="Ureas_acces_UreF"/>
    <property type="match status" value="1"/>
</dbReference>
<dbReference type="PATRIC" id="fig|35806.4.peg.2695"/>
<dbReference type="AlphaFoldDB" id="A0A0D6B402"/>
<dbReference type="PANTHER" id="PTHR33620:SF1">
    <property type="entry name" value="UREASE ACCESSORY PROTEIN F"/>
    <property type="match status" value="1"/>
</dbReference>